<protein>
    <submittedName>
        <fullName evidence="4">Snaclec A9-like</fullName>
    </submittedName>
</protein>
<dbReference type="PROSITE" id="PS50041">
    <property type="entry name" value="C_TYPE_LECTIN_2"/>
    <property type="match status" value="1"/>
</dbReference>
<evidence type="ECO:0000313" key="3">
    <source>
        <dbReference type="Proteomes" id="UP000504630"/>
    </source>
</evidence>
<dbReference type="OrthoDB" id="5858677at2759"/>
<dbReference type="SMART" id="SM00034">
    <property type="entry name" value="CLECT"/>
    <property type="match status" value="1"/>
</dbReference>
<evidence type="ECO:0000256" key="1">
    <source>
        <dbReference type="ARBA" id="ARBA00023157"/>
    </source>
</evidence>
<dbReference type="KEGG" id="cgob:115014664"/>
<evidence type="ECO:0000259" key="2">
    <source>
        <dbReference type="PROSITE" id="PS50041"/>
    </source>
</evidence>
<dbReference type="Pfam" id="PF00059">
    <property type="entry name" value="Lectin_C"/>
    <property type="match status" value="1"/>
</dbReference>
<dbReference type="GeneID" id="115014664"/>
<dbReference type="PANTHER" id="PTHR45784:SF8">
    <property type="entry name" value="C-TYPE MANNOSE RECEPTOR 2-RELATED"/>
    <property type="match status" value="1"/>
</dbReference>
<dbReference type="InterPro" id="IPR016187">
    <property type="entry name" value="CTDL_fold"/>
</dbReference>
<gene>
    <name evidence="4" type="primary">LOC115014664</name>
</gene>
<name>A0A6J2QIV2_COTGO</name>
<dbReference type="SUPFAM" id="SSF56436">
    <property type="entry name" value="C-type lectin-like"/>
    <property type="match status" value="2"/>
</dbReference>
<reference evidence="4" key="1">
    <citation type="submission" date="2025-08" db="UniProtKB">
        <authorList>
            <consortium name="RefSeq"/>
        </authorList>
    </citation>
    <scope>IDENTIFICATION</scope>
</reference>
<dbReference type="PROSITE" id="PS00615">
    <property type="entry name" value="C_TYPE_LECTIN_1"/>
    <property type="match status" value="1"/>
</dbReference>
<organism evidence="3 4">
    <name type="scientific">Cottoperca gobio</name>
    <name type="common">Frogmouth</name>
    <name type="synonym">Aphritis gobio</name>
    <dbReference type="NCBI Taxonomy" id="56716"/>
    <lineage>
        <taxon>Eukaryota</taxon>
        <taxon>Metazoa</taxon>
        <taxon>Chordata</taxon>
        <taxon>Craniata</taxon>
        <taxon>Vertebrata</taxon>
        <taxon>Euteleostomi</taxon>
        <taxon>Actinopterygii</taxon>
        <taxon>Neopterygii</taxon>
        <taxon>Teleostei</taxon>
        <taxon>Neoteleostei</taxon>
        <taxon>Acanthomorphata</taxon>
        <taxon>Eupercaria</taxon>
        <taxon>Perciformes</taxon>
        <taxon>Notothenioidei</taxon>
        <taxon>Bovichtidae</taxon>
        <taxon>Cottoperca</taxon>
    </lineage>
</organism>
<feature type="domain" description="C-type lectin" evidence="2">
    <location>
        <begin position="70"/>
        <end position="188"/>
    </location>
</feature>
<dbReference type="InterPro" id="IPR001304">
    <property type="entry name" value="C-type_lectin-like"/>
</dbReference>
<keyword evidence="1" id="KW-1015">Disulfide bond</keyword>
<evidence type="ECO:0000313" key="4">
    <source>
        <dbReference type="RefSeq" id="XP_029297551.1"/>
    </source>
</evidence>
<dbReference type="InterPro" id="IPR018378">
    <property type="entry name" value="C-type_lectin_CS"/>
</dbReference>
<dbReference type="Gene3D" id="3.10.100.10">
    <property type="entry name" value="Mannose-Binding Protein A, subunit A"/>
    <property type="match status" value="1"/>
</dbReference>
<proteinExistence type="predicted"/>
<accession>A0A6J2QIV2</accession>
<keyword evidence="3" id="KW-1185">Reference proteome</keyword>
<dbReference type="InterPro" id="IPR016186">
    <property type="entry name" value="C-type_lectin-like/link_sf"/>
</dbReference>
<dbReference type="AlphaFoldDB" id="A0A6J2QIV2"/>
<dbReference type="Proteomes" id="UP000504630">
    <property type="component" value="Chromosome 1"/>
</dbReference>
<dbReference type="PANTHER" id="PTHR45784">
    <property type="entry name" value="C-TYPE LECTIN DOMAIN FAMILY 20 MEMBER A-RELATED"/>
    <property type="match status" value="1"/>
</dbReference>
<dbReference type="InParanoid" id="A0A6J2QIV2"/>
<sequence>MATNGKVVGRSWIGLYLNATKWKWSGGGDATNILWGEKQPNLIGYDKVVSVCLHTCRWKGFHDTRSYRTMTFFCFNLIVPQFKKTWEQAMLYCTQEHNALTSLNSETEHLLALSEIKHSNITERVWIGLRFLEDRWLWVNGDSLEYKAWPQSGDQDHECPIQKRCGALTKEGVWENWECWDKLNFICY</sequence>
<dbReference type="RefSeq" id="XP_029297551.1">
    <property type="nucleotide sequence ID" value="XM_029441691.1"/>
</dbReference>